<dbReference type="EMBL" id="JBHILM010000034">
    <property type="protein sequence ID" value="MFB5684026.1"/>
    <property type="molecule type" value="Genomic_DNA"/>
</dbReference>
<dbReference type="PROSITE" id="PS50111">
    <property type="entry name" value="CHEMOTAXIS_TRANSDUC_2"/>
    <property type="match status" value="1"/>
</dbReference>
<keyword evidence="3" id="KW-0472">Membrane</keyword>
<proteinExistence type="predicted"/>
<evidence type="ECO:0000313" key="5">
    <source>
        <dbReference type="EMBL" id="MFB5684026.1"/>
    </source>
</evidence>
<dbReference type="Pfam" id="PF00015">
    <property type="entry name" value="MCPsignal"/>
    <property type="match status" value="1"/>
</dbReference>
<dbReference type="SMART" id="SM00283">
    <property type="entry name" value="MA"/>
    <property type="match status" value="1"/>
</dbReference>
<gene>
    <name evidence="5" type="ORF">ACE3NQ_24235</name>
</gene>
<comment type="caution">
    <text evidence="5">The sequence shown here is derived from an EMBL/GenBank/DDBJ whole genome shotgun (WGS) entry which is preliminary data.</text>
</comment>
<feature type="transmembrane region" description="Helical" evidence="3">
    <location>
        <begin position="122"/>
        <end position="141"/>
    </location>
</feature>
<keyword evidence="3" id="KW-0812">Transmembrane</keyword>
<evidence type="ECO:0000313" key="6">
    <source>
        <dbReference type="Proteomes" id="UP001580407"/>
    </source>
</evidence>
<reference evidence="5 6" key="1">
    <citation type="submission" date="2024-09" db="EMBL/GenBank/DDBJ databases">
        <authorList>
            <person name="Ruan L."/>
        </authorList>
    </citation>
    <scope>NUCLEOTIDE SEQUENCE [LARGE SCALE GENOMIC DNA]</scope>
    <source>
        <strain evidence="5 6">D33</strain>
    </source>
</reference>
<feature type="transmembrane region" description="Helical" evidence="3">
    <location>
        <begin position="153"/>
        <end position="172"/>
    </location>
</feature>
<feature type="transmembrane region" description="Helical" evidence="3">
    <location>
        <begin position="7"/>
        <end position="27"/>
    </location>
</feature>
<sequence length="506" mass="55310">MEYVKNRIILILSMIVMLASMLVHFLHRSLNVSLHWMGHGGEATGQTALIANLFLALPVLFFLTALLLYRFRPEHAQIPLMNTLAITFGSMSMIAGGGGMVEYHFSIFMVVAIIGYYERIDLIVMMTVLFAVQHVAGYLLIGEYVYGTSDYPLSMVAIHALFLVGTSGAIIWQIAHKRKLLATLDEKEHKQIILNGMIKKLSANSNQLAEVSSRLNDNYNSSRESIKGMAAHMQEITSGACIQKKQTEESSTAIEDITSGIIHIAEASAAVSERAVDTAEEANEGNTIIQTAVRQMQWITEQMDTSSQQVKRLNQNTAEIVHIVDLIKQIASQTNLLALNAAIEAARAGEHGKGFAVVADEVRKLAEHSVASTDKITGMIQSIQEDAITSADAIEQVSREMQTGLDFVKETGEIFMRIHISINQVADQMKQISSSSGQVSASAKQVSAAVHEMASFAETTTERVQNVANASEKQLCSVEQLSSSIAALRGIAAELQELMNKTEVLK</sequence>
<dbReference type="PANTHER" id="PTHR32089">
    <property type="entry name" value="METHYL-ACCEPTING CHEMOTAXIS PROTEIN MCPB"/>
    <property type="match status" value="1"/>
</dbReference>
<dbReference type="InterPro" id="IPR004089">
    <property type="entry name" value="MCPsignal_dom"/>
</dbReference>
<dbReference type="SUPFAM" id="SSF58104">
    <property type="entry name" value="Methyl-accepting chemotaxis protein (MCP) signaling domain"/>
    <property type="match status" value="1"/>
</dbReference>
<evidence type="ECO:0000256" key="2">
    <source>
        <dbReference type="PROSITE-ProRule" id="PRU00284"/>
    </source>
</evidence>
<evidence type="ECO:0000259" key="4">
    <source>
        <dbReference type="PROSITE" id="PS50111"/>
    </source>
</evidence>
<dbReference type="RefSeq" id="WP_375527743.1">
    <property type="nucleotide sequence ID" value="NZ_JBHILM010000034.1"/>
</dbReference>
<evidence type="ECO:0000256" key="3">
    <source>
        <dbReference type="SAM" id="Phobius"/>
    </source>
</evidence>
<keyword evidence="3" id="KW-1133">Transmembrane helix</keyword>
<protein>
    <submittedName>
        <fullName evidence="5">Methyl-accepting chemotaxis protein</fullName>
    </submittedName>
</protein>
<dbReference type="PANTHER" id="PTHR32089:SF114">
    <property type="entry name" value="METHYL-ACCEPTING CHEMOTAXIS PROTEIN MCPB"/>
    <property type="match status" value="1"/>
</dbReference>
<dbReference type="Proteomes" id="UP001580407">
    <property type="component" value="Unassembled WGS sequence"/>
</dbReference>
<feature type="transmembrane region" description="Helical" evidence="3">
    <location>
        <begin position="101"/>
        <end position="117"/>
    </location>
</feature>
<organism evidence="5 6">
    <name type="scientific">Paenibacillus terreus</name>
    <dbReference type="NCBI Taxonomy" id="1387834"/>
    <lineage>
        <taxon>Bacteria</taxon>
        <taxon>Bacillati</taxon>
        <taxon>Bacillota</taxon>
        <taxon>Bacilli</taxon>
        <taxon>Bacillales</taxon>
        <taxon>Paenibacillaceae</taxon>
        <taxon>Paenibacillus</taxon>
    </lineage>
</organism>
<name>A0ABV5BHP0_9BACL</name>
<dbReference type="Gene3D" id="1.10.287.950">
    <property type="entry name" value="Methyl-accepting chemotaxis protein"/>
    <property type="match status" value="1"/>
</dbReference>
<feature type="domain" description="Methyl-accepting transducer" evidence="4">
    <location>
        <begin position="218"/>
        <end position="454"/>
    </location>
</feature>
<accession>A0ABV5BHP0</accession>
<feature type="transmembrane region" description="Helical" evidence="3">
    <location>
        <begin position="47"/>
        <end position="69"/>
    </location>
</feature>
<keyword evidence="1 2" id="KW-0807">Transducer</keyword>
<keyword evidence="6" id="KW-1185">Reference proteome</keyword>
<dbReference type="CDD" id="cd11386">
    <property type="entry name" value="MCP_signal"/>
    <property type="match status" value="1"/>
</dbReference>
<evidence type="ECO:0000256" key="1">
    <source>
        <dbReference type="ARBA" id="ARBA00023224"/>
    </source>
</evidence>